<dbReference type="Gene3D" id="3.30.300.20">
    <property type="match status" value="1"/>
</dbReference>
<dbReference type="GO" id="GO:0006979">
    <property type="term" value="P:response to oxidative stress"/>
    <property type="evidence" value="ECO:0007669"/>
    <property type="project" value="InterPro"/>
</dbReference>
<organism evidence="3 4">
    <name type="scientific">Mycolicibacillus koreensis</name>
    <dbReference type="NCBI Taxonomy" id="1069220"/>
    <lineage>
        <taxon>Bacteria</taxon>
        <taxon>Bacillati</taxon>
        <taxon>Actinomycetota</taxon>
        <taxon>Actinomycetes</taxon>
        <taxon>Mycobacteriales</taxon>
        <taxon>Mycobacteriaceae</taxon>
        <taxon>Mycolicibacillus</taxon>
    </lineage>
</organism>
<dbReference type="InterPro" id="IPR015946">
    <property type="entry name" value="KH_dom-like_a/b"/>
</dbReference>
<evidence type="ECO:0000313" key="3">
    <source>
        <dbReference type="EMBL" id="OSC28747.1"/>
    </source>
</evidence>
<accession>A0AA91PBS8</accession>
<evidence type="ECO:0000256" key="2">
    <source>
        <dbReference type="SAM" id="MobiDB-lite"/>
    </source>
</evidence>
<dbReference type="InterPro" id="IPR003718">
    <property type="entry name" value="OsmC/Ohr_fam"/>
</dbReference>
<dbReference type="Pfam" id="PF02566">
    <property type="entry name" value="OsmC"/>
    <property type="match status" value="1"/>
</dbReference>
<evidence type="ECO:0000256" key="1">
    <source>
        <dbReference type="ARBA" id="ARBA00007378"/>
    </source>
</evidence>
<protein>
    <submittedName>
        <fullName evidence="3">Organic hydroperoxide resistance protein</fullName>
    </submittedName>
</protein>
<dbReference type="InterPro" id="IPR019953">
    <property type="entry name" value="OHR"/>
</dbReference>
<dbReference type="PANTHER" id="PTHR33797:SF2">
    <property type="entry name" value="ORGANIC HYDROPEROXIDE RESISTANCE PROTEIN-LIKE"/>
    <property type="match status" value="1"/>
</dbReference>
<name>A0AA91PBS8_9MYCO</name>
<feature type="region of interest" description="Disordered" evidence="2">
    <location>
        <begin position="17"/>
        <end position="47"/>
    </location>
</feature>
<keyword evidence="4" id="KW-1185">Reference proteome</keyword>
<comment type="similarity">
    <text evidence="1">Belongs to the OsmC/Ohr family.</text>
</comment>
<proteinExistence type="inferred from homology"/>
<comment type="caution">
    <text evidence="3">The sequence shown here is derived from an EMBL/GenBank/DDBJ whole genome shotgun (WGS) entry which is preliminary data.</text>
</comment>
<dbReference type="Proteomes" id="UP000193577">
    <property type="component" value="Unassembled WGS sequence"/>
</dbReference>
<dbReference type="EMBL" id="NCXO01000054">
    <property type="protein sequence ID" value="OSC28747.1"/>
    <property type="molecule type" value="Genomic_DNA"/>
</dbReference>
<dbReference type="SUPFAM" id="SSF82784">
    <property type="entry name" value="OsmC-like"/>
    <property type="match status" value="1"/>
</dbReference>
<dbReference type="Gene3D" id="2.20.25.10">
    <property type="match status" value="1"/>
</dbReference>
<dbReference type="AlphaFoldDB" id="A0AA91PBS8"/>
<sequence>MIGPMSIDVVFTSTSTATGGGRNGHVKSSTGRIDLDTRHPEAMGGDGQGTNPEELFSAAYAACFLGALRLVAGNADVTLDDATEVTAEVGFGKDPAGGFGLTGKIVGYLPGLDQAAADDLVAQAHQVCPYSKATRGNVAVDVSAKV</sequence>
<dbReference type="PANTHER" id="PTHR33797">
    <property type="entry name" value="ORGANIC HYDROPEROXIDE RESISTANCE PROTEIN-LIKE"/>
    <property type="match status" value="1"/>
</dbReference>
<evidence type="ECO:0000313" key="4">
    <source>
        <dbReference type="Proteomes" id="UP000193577"/>
    </source>
</evidence>
<reference evidence="3 4" key="1">
    <citation type="submission" date="2017-04" db="EMBL/GenBank/DDBJ databases">
        <title>The new phylogeny of genus Mycobacterium.</title>
        <authorList>
            <person name="Tortoli E."/>
            <person name="Trovato A."/>
            <person name="Cirillo D.M."/>
        </authorList>
    </citation>
    <scope>NUCLEOTIDE SEQUENCE [LARGE SCALE GENOMIC DNA]</scope>
    <source>
        <strain evidence="3 4">KCTC 19819</strain>
    </source>
</reference>
<dbReference type="NCBIfam" id="TIGR03561">
    <property type="entry name" value="organ_hyd_perox"/>
    <property type="match status" value="1"/>
</dbReference>
<dbReference type="InterPro" id="IPR036102">
    <property type="entry name" value="OsmC/Ohrsf"/>
</dbReference>
<gene>
    <name evidence="3" type="ORF">B8W67_17625</name>
</gene>